<evidence type="ECO:0000256" key="4">
    <source>
        <dbReference type="ARBA" id="ARBA00022614"/>
    </source>
</evidence>
<dbReference type="FunFam" id="3.80.10.10:FF:000400">
    <property type="entry name" value="Nuclear pore complex protein NUP107"/>
    <property type="match status" value="1"/>
</dbReference>
<keyword evidence="3" id="KW-0134">Cell wall</keyword>
<evidence type="ECO:0000313" key="11">
    <source>
        <dbReference type="EMBL" id="VFU49896.1"/>
    </source>
</evidence>
<dbReference type="EMBL" id="CAADRP010001715">
    <property type="protein sequence ID" value="VFU49896.1"/>
    <property type="molecule type" value="Genomic_DNA"/>
</dbReference>
<dbReference type="InterPro" id="IPR013210">
    <property type="entry name" value="LRR_N_plant-typ"/>
</dbReference>
<protein>
    <recommendedName>
        <fullName evidence="10">Leucine-rich repeat-containing N-terminal plant-type domain-containing protein</fullName>
    </recommendedName>
</protein>
<dbReference type="Pfam" id="PF08263">
    <property type="entry name" value="LRRNT_2"/>
    <property type="match status" value="1"/>
</dbReference>
<dbReference type="SUPFAM" id="SSF52058">
    <property type="entry name" value="L domain-like"/>
    <property type="match status" value="1"/>
</dbReference>
<keyword evidence="6" id="KW-0677">Repeat</keyword>
<dbReference type="PANTHER" id="PTHR48053:SF168">
    <property type="entry name" value="LRR RECEPTOR-LIKE KINASE FAMILY PROTEIN"/>
    <property type="match status" value="1"/>
</dbReference>
<dbReference type="AlphaFoldDB" id="A0A6N2M8S7"/>
<keyword evidence="3" id="KW-0964">Secreted</keyword>
<feature type="domain" description="Leucine-rich repeat-containing N-terminal plant-type" evidence="10">
    <location>
        <begin position="27"/>
        <end position="58"/>
    </location>
</feature>
<proteinExistence type="inferred from homology"/>
<comment type="subcellular location">
    <subcellularLocation>
        <location evidence="2">Membrane</location>
        <topology evidence="2">Single-pass type I membrane protein</topology>
    </subcellularLocation>
    <subcellularLocation>
        <location evidence="1">Secreted</location>
        <location evidence="1">Cell wall</location>
    </subcellularLocation>
</comment>
<keyword evidence="5" id="KW-0732">Signal</keyword>
<organism evidence="11">
    <name type="scientific">Salix viminalis</name>
    <name type="common">Common osier</name>
    <name type="synonym">Basket willow</name>
    <dbReference type="NCBI Taxonomy" id="40686"/>
    <lineage>
        <taxon>Eukaryota</taxon>
        <taxon>Viridiplantae</taxon>
        <taxon>Streptophyta</taxon>
        <taxon>Embryophyta</taxon>
        <taxon>Tracheophyta</taxon>
        <taxon>Spermatophyta</taxon>
        <taxon>Magnoliopsida</taxon>
        <taxon>eudicotyledons</taxon>
        <taxon>Gunneridae</taxon>
        <taxon>Pentapetalae</taxon>
        <taxon>rosids</taxon>
        <taxon>fabids</taxon>
        <taxon>Malpighiales</taxon>
        <taxon>Salicaceae</taxon>
        <taxon>Saliceae</taxon>
        <taxon>Salix</taxon>
    </lineage>
</organism>
<evidence type="ECO:0000256" key="6">
    <source>
        <dbReference type="ARBA" id="ARBA00022737"/>
    </source>
</evidence>
<keyword evidence="8" id="KW-0675">Receptor</keyword>
<evidence type="ECO:0000256" key="2">
    <source>
        <dbReference type="ARBA" id="ARBA00004479"/>
    </source>
</evidence>
<gene>
    <name evidence="11" type="ORF">SVIM_LOCUS330556</name>
</gene>
<dbReference type="InterPro" id="IPR032675">
    <property type="entry name" value="LRR_dom_sf"/>
</dbReference>
<keyword evidence="4" id="KW-0433">Leucine-rich repeat</keyword>
<keyword evidence="7" id="KW-0472">Membrane</keyword>
<dbReference type="Gene3D" id="3.80.10.10">
    <property type="entry name" value="Ribonuclease Inhibitor"/>
    <property type="match status" value="3"/>
</dbReference>
<dbReference type="InterPro" id="IPR001611">
    <property type="entry name" value="Leu-rich_rpt"/>
</dbReference>
<evidence type="ECO:0000256" key="1">
    <source>
        <dbReference type="ARBA" id="ARBA00004191"/>
    </source>
</evidence>
<evidence type="ECO:0000256" key="5">
    <source>
        <dbReference type="ARBA" id="ARBA00022729"/>
    </source>
</evidence>
<dbReference type="PANTHER" id="PTHR48053">
    <property type="entry name" value="LEUCINE RICH REPEAT FAMILY PROTEIN, EXPRESSED"/>
    <property type="match status" value="1"/>
</dbReference>
<evidence type="ECO:0000256" key="3">
    <source>
        <dbReference type="ARBA" id="ARBA00022512"/>
    </source>
</evidence>
<accession>A0A6N2M8S7</accession>
<evidence type="ECO:0000256" key="8">
    <source>
        <dbReference type="ARBA" id="ARBA00023170"/>
    </source>
</evidence>
<dbReference type="InterPro" id="IPR051716">
    <property type="entry name" value="Plant_RL_S/T_kinase"/>
</dbReference>
<evidence type="ECO:0000256" key="7">
    <source>
        <dbReference type="ARBA" id="ARBA00023136"/>
    </source>
</evidence>
<name>A0A6N2M8S7_SALVM</name>
<evidence type="ECO:0000259" key="10">
    <source>
        <dbReference type="Pfam" id="PF08263"/>
    </source>
</evidence>
<evidence type="ECO:0000256" key="9">
    <source>
        <dbReference type="ARBA" id="ARBA00038043"/>
    </source>
</evidence>
<reference evidence="11" key="1">
    <citation type="submission" date="2019-03" db="EMBL/GenBank/DDBJ databases">
        <authorList>
            <person name="Mank J."/>
            <person name="Almeida P."/>
        </authorList>
    </citation>
    <scope>NUCLEOTIDE SEQUENCE</scope>
    <source>
        <strain evidence="11">78183</strain>
    </source>
</reference>
<dbReference type="GO" id="GO:0016020">
    <property type="term" value="C:membrane"/>
    <property type="evidence" value="ECO:0007669"/>
    <property type="project" value="UniProtKB-SubCell"/>
</dbReference>
<dbReference type="Pfam" id="PF00560">
    <property type="entry name" value="LRR_1"/>
    <property type="match status" value="1"/>
</dbReference>
<sequence>MLPSFFFAYSASTGAEVANGRKEAEALLDGSQLDNHSQSLLSSWAGDSHCNWFGISCDRSGSVINISLPDSSLRGTLNSLRFCSFPNLIELILSNNSLYGSIPSHIGNWNAEFTFSTIFECKLSRRIDPGFHRQLEPLNSSLSPITYKFWSIQQSFHGPIPKSLKNCSSLLRLRLERNQLNGSISDAFGTHPHLSYMDLSDNELHETKSLEKYQLLSERQLISKFLTSRQINRLGNLKLIDLALNDNKLSGDIPFDVASLSDLERLGLAANNFSATILKQLGKCSKLIFLNMSKNRFAGEFLLRWVFTVSSNLDLSWNYLMGGIASELGQLQRLEF</sequence>
<comment type="similarity">
    <text evidence="9">Belongs to the polygalacturonase-inhibiting protein family.</text>
</comment>